<dbReference type="AlphaFoldDB" id="A0A382IKS0"/>
<reference evidence="1" key="1">
    <citation type="submission" date="2018-05" db="EMBL/GenBank/DDBJ databases">
        <authorList>
            <person name="Lanie J.A."/>
            <person name="Ng W.-L."/>
            <person name="Kazmierczak K.M."/>
            <person name="Andrzejewski T.M."/>
            <person name="Davidsen T.M."/>
            <person name="Wayne K.J."/>
            <person name="Tettelin H."/>
            <person name="Glass J.I."/>
            <person name="Rusch D."/>
            <person name="Podicherti R."/>
            <person name="Tsui H.-C.T."/>
            <person name="Winkler M.E."/>
        </authorList>
    </citation>
    <scope>NUCLEOTIDE SEQUENCE</scope>
</reference>
<sequence length="64" mass="7095">MPLVWNESLLSADKVTMTTPKLPTIKRGDLRWYLDTIAGEKRMTRSPYLAIEAVSVTAAESSAI</sequence>
<gene>
    <name evidence="1" type="ORF">METZ01_LOCUS252671</name>
</gene>
<name>A0A382IKS0_9ZZZZ</name>
<accession>A0A382IKS0</accession>
<protein>
    <submittedName>
        <fullName evidence="1">Uncharacterized protein</fullName>
    </submittedName>
</protein>
<proteinExistence type="predicted"/>
<organism evidence="1">
    <name type="scientific">marine metagenome</name>
    <dbReference type="NCBI Taxonomy" id="408172"/>
    <lineage>
        <taxon>unclassified sequences</taxon>
        <taxon>metagenomes</taxon>
        <taxon>ecological metagenomes</taxon>
    </lineage>
</organism>
<evidence type="ECO:0000313" key="1">
    <source>
        <dbReference type="EMBL" id="SVB99817.1"/>
    </source>
</evidence>
<dbReference type="EMBL" id="UINC01067797">
    <property type="protein sequence ID" value="SVB99817.1"/>
    <property type="molecule type" value="Genomic_DNA"/>
</dbReference>